<dbReference type="Pfam" id="PF07690">
    <property type="entry name" value="MFS_1"/>
    <property type="match status" value="1"/>
</dbReference>
<gene>
    <name evidence="8" type="ORF">IV01_01170</name>
</gene>
<feature type="transmembrane region" description="Helical" evidence="6">
    <location>
        <begin position="75"/>
        <end position="95"/>
    </location>
</feature>
<dbReference type="InterPro" id="IPR036259">
    <property type="entry name" value="MFS_trans_sf"/>
</dbReference>
<evidence type="ECO:0000256" key="2">
    <source>
        <dbReference type="ARBA" id="ARBA00022448"/>
    </source>
</evidence>
<dbReference type="GO" id="GO:0022857">
    <property type="term" value="F:transmembrane transporter activity"/>
    <property type="evidence" value="ECO:0007669"/>
    <property type="project" value="InterPro"/>
</dbReference>
<dbReference type="Proteomes" id="UP000028631">
    <property type="component" value="Unassembled WGS sequence"/>
</dbReference>
<keyword evidence="5 6" id="KW-0472">Membrane</keyword>
<organism evidence="8 9">
    <name type="scientific">Pseudomonas syringae</name>
    <dbReference type="NCBI Taxonomy" id="317"/>
    <lineage>
        <taxon>Bacteria</taxon>
        <taxon>Pseudomonadati</taxon>
        <taxon>Pseudomonadota</taxon>
        <taxon>Gammaproteobacteria</taxon>
        <taxon>Pseudomonadales</taxon>
        <taxon>Pseudomonadaceae</taxon>
        <taxon>Pseudomonas</taxon>
    </lineage>
</organism>
<proteinExistence type="predicted"/>
<sequence length="172" mass="18478">MKIKGIRWWMVGLVMAGLVVNYLARNTLSVAAPTLMTELSISTEQYSHIVVAWQICYAVMQPVAGYIIDAIGTKMGFAIFAVAWSAACAVAAFATGWQSLAIFRGMLGFLGAAAFTMVFGVLVTKIGYSPLFVVLAVFDIIAAVVVWNVARELPEQPLAVNTVHPEGNPLPI</sequence>
<comment type="caution">
    <text evidence="8">The sequence shown here is derived from an EMBL/GenBank/DDBJ whole genome shotgun (WGS) entry which is preliminary data.</text>
</comment>
<evidence type="ECO:0000256" key="4">
    <source>
        <dbReference type="ARBA" id="ARBA00022989"/>
    </source>
</evidence>
<reference evidence="8 9" key="1">
    <citation type="submission" date="2014-07" db="EMBL/GenBank/DDBJ databases">
        <title>Draft Genome Sequences of Environmental Pseudomonas syringae strains.</title>
        <authorList>
            <person name="Baltrus D.A."/>
            <person name="Berge O."/>
            <person name="Morris C."/>
        </authorList>
    </citation>
    <scope>NUCLEOTIDE SEQUENCE [LARGE SCALE GENOMIC DNA]</scope>
    <source>
        <strain evidence="8 9">GAW0119</strain>
    </source>
</reference>
<keyword evidence="4 6" id="KW-1133">Transmembrane helix</keyword>
<evidence type="ECO:0000313" key="9">
    <source>
        <dbReference type="Proteomes" id="UP000028631"/>
    </source>
</evidence>
<comment type="subcellular location">
    <subcellularLocation>
        <location evidence="1">Membrane</location>
        <topology evidence="1">Multi-pass membrane protein</topology>
    </subcellularLocation>
</comment>
<dbReference type="InterPro" id="IPR020846">
    <property type="entry name" value="MFS_dom"/>
</dbReference>
<feature type="transmembrane region" description="Helical" evidence="6">
    <location>
        <begin position="131"/>
        <end position="150"/>
    </location>
</feature>
<evidence type="ECO:0000256" key="3">
    <source>
        <dbReference type="ARBA" id="ARBA00022692"/>
    </source>
</evidence>
<feature type="transmembrane region" description="Helical" evidence="6">
    <location>
        <begin position="7"/>
        <end position="25"/>
    </location>
</feature>
<feature type="domain" description="Major facilitator superfamily (MFS) profile" evidence="7">
    <location>
        <begin position="10"/>
        <end position="172"/>
    </location>
</feature>
<evidence type="ECO:0000256" key="5">
    <source>
        <dbReference type="ARBA" id="ARBA00023136"/>
    </source>
</evidence>
<dbReference type="PROSITE" id="PS50850">
    <property type="entry name" value="MFS"/>
    <property type="match status" value="1"/>
</dbReference>
<evidence type="ECO:0000256" key="1">
    <source>
        <dbReference type="ARBA" id="ARBA00004141"/>
    </source>
</evidence>
<dbReference type="AlphaFoldDB" id="A0A085VR95"/>
<keyword evidence="3 6" id="KW-0812">Transmembrane</keyword>
<name>A0A085VR95_PSESX</name>
<dbReference type="EMBL" id="JPQU01000014">
    <property type="protein sequence ID" value="KFE57958.1"/>
    <property type="molecule type" value="Genomic_DNA"/>
</dbReference>
<dbReference type="Gene3D" id="1.20.1250.20">
    <property type="entry name" value="MFS general substrate transporter like domains"/>
    <property type="match status" value="1"/>
</dbReference>
<evidence type="ECO:0000259" key="7">
    <source>
        <dbReference type="PROSITE" id="PS50850"/>
    </source>
</evidence>
<dbReference type="SUPFAM" id="SSF103473">
    <property type="entry name" value="MFS general substrate transporter"/>
    <property type="match status" value="1"/>
</dbReference>
<dbReference type="GO" id="GO:0016020">
    <property type="term" value="C:membrane"/>
    <property type="evidence" value="ECO:0007669"/>
    <property type="project" value="UniProtKB-SubCell"/>
</dbReference>
<protein>
    <recommendedName>
        <fullName evidence="7">Major facilitator superfamily (MFS) profile domain-containing protein</fullName>
    </recommendedName>
</protein>
<feature type="transmembrane region" description="Helical" evidence="6">
    <location>
        <begin position="101"/>
        <end position="124"/>
    </location>
</feature>
<dbReference type="PANTHER" id="PTHR43791">
    <property type="entry name" value="PERMEASE-RELATED"/>
    <property type="match status" value="1"/>
</dbReference>
<keyword evidence="2" id="KW-0813">Transport</keyword>
<dbReference type="PATRIC" id="fig|317.175.peg.246"/>
<dbReference type="InterPro" id="IPR011701">
    <property type="entry name" value="MFS"/>
</dbReference>
<keyword evidence="9" id="KW-1185">Reference proteome</keyword>
<accession>A0A085VR95</accession>
<dbReference type="PANTHER" id="PTHR43791:SF47">
    <property type="entry name" value="MAJOR FACILITATOR SUPERFAMILY (MFS) PROFILE DOMAIN-CONTAINING PROTEIN-RELATED"/>
    <property type="match status" value="1"/>
</dbReference>
<feature type="transmembrane region" description="Helical" evidence="6">
    <location>
        <begin position="45"/>
        <end position="68"/>
    </location>
</feature>
<evidence type="ECO:0000256" key="6">
    <source>
        <dbReference type="SAM" id="Phobius"/>
    </source>
</evidence>
<evidence type="ECO:0000313" key="8">
    <source>
        <dbReference type="EMBL" id="KFE57958.1"/>
    </source>
</evidence>